<comment type="caution">
    <text evidence="1">The sequence shown here is derived from an EMBL/GenBank/DDBJ whole genome shotgun (WGS) entry which is preliminary data.</text>
</comment>
<keyword evidence="2" id="KW-1185">Reference proteome</keyword>
<evidence type="ECO:0000313" key="2">
    <source>
        <dbReference type="Proteomes" id="UP001162162"/>
    </source>
</evidence>
<accession>A0AAV8Z7T3</accession>
<gene>
    <name evidence="1" type="ORF">NQ318_011571</name>
</gene>
<sequence length="75" mass="8310">MGILAFRLDKDRYGSRGARGMECIALLGAIIVTRTCVLFSSSDDRPEILTWLLRIARLPTPIAAKLVTRNTCPSF</sequence>
<dbReference type="Proteomes" id="UP001162162">
    <property type="component" value="Unassembled WGS sequence"/>
</dbReference>
<proteinExistence type="predicted"/>
<name>A0AAV8Z7T3_9CUCU</name>
<dbReference type="AlphaFoldDB" id="A0AAV8Z7T3"/>
<reference evidence="1" key="1">
    <citation type="journal article" date="2023" name="Insect Mol. Biol.">
        <title>Genome sequencing provides insights into the evolution of gene families encoding plant cell wall-degrading enzymes in longhorned beetles.</title>
        <authorList>
            <person name="Shin N.R."/>
            <person name="Okamura Y."/>
            <person name="Kirsch R."/>
            <person name="Pauchet Y."/>
        </authorList>
    </citation>
    <scope>NUCLEOTIDE SEQUENCE</scope>
    <source>
        <strain evidence="1">AMC_N1</strain>
    </source>
</reference>
<organism evidence="1 2">
    <name type="scientific">Aromia moschata</name>
    <dbReference type="NCBI Taxonomy" id="1265417"/>
    <lineage>
        <taxon>Eukaryota</taxon>
        <taxon>Metazoa</taxon>
        <taxon>Ecdysozoa</taxon>
        <taxon>Arthropoda</taxon>
        <taxon>Hexapoda</taxon>
        <taxon>Insecta</taxon>
        <taxon>Pterygota</taxon>
        <taxon>Neoptera</taxon>
        <taxon>Endopterygota</taxon>
        <taxon>Coleoptera</taxon>
        <taxon>Polyphaga</taxon>
        <taxon>Cucujiformia</taxon>
        <taxon>Chrysomeloidea</taxon>
        <taxon>Cerambycidae</taxon>
        <taxon>Cerambycinae</taxon>
        <taxon>Callichromatini</taxon>
        <taxon>Aromia</taxon>
    </lineage>
</organism>
<dbReference type="EMBL" id="JAPWTK010000011">
    <property type="protein sequence ID" value="KAJ8959838.1"/>
    <property type="molecule type" value="Genomic_DNA"/>
</dbReference>
<protein>
    <submittedName>
        <fullName evidence="1">Uncharacterized protein</fullName>
    </submittedName>
</protein>
<evidence type="ECO:0000313" key="1">
    <source>
        <dbReference type="EMBL" id="KAJ8959838.1"/>
    </source>
</evidence>